<protein>
    <recommendedName>
        <fullName evidence="4">Aminotransferase-like plant mobile domain-containing protein</fullName>
    </recommendedName>
</protein>
<proteinExistence type="predicted"/>
<comment type="caution">
    <text evidence="2">The sequence shown here is derived from an EMBL/GenBank/DDBJ whole genome shotgun (WGS) entry which is preliminary data.</text>
</comment>
<reference evidence="2 3" key="1">
    <citation type="submission" date="2019-01" db="EMBL/GenBank/DDBJ databases">
        <title>Sequencing of cultivated peanut Arachis hypogaea provides insights into genome evolution and oil improvement.</title>
        <authorList>
            <person name="Chen X."/>
        </authorList>
    </citation>
    <scope>NUCLEOTIDE SEQUENCE [LARGE SCALE GENOMIC DNA]</scope>
    <source>
        <strain evidence="3">cv. Fuhuasheng</strain>
        <tissue evidence="2">Leaves</tissue>
    </source>
</reference>
<evidence type="ECO:0000256" key="1">
    <source>
        <dbReference type="SAM" id="MobiDB-lite"/>
    </source>
</evidence>
<evidence type="ECO:0008006" key="4">
    <source>
        <dbReference type="Google" id="ProtNLM"/>
    </source>
</evidence>
<dbReference type="EMBL" id="SDMP01000012">
    <property type="protein sequence ID" value="RYR25641.1"/>
    <property type="molecule type" value="Genomic_DNA"/>
</dbReference>
<feature type="region of interest" description="Disordered" evidence="1">
    <location>
        <begin position="143"/>
        <end position="207"/>
    </location>
</feature>
<keyword evidence="3" id="KW-1185">Reference proteome</keyword>
<gene>
    <name evidence="2" type="ORF">Ahy_B02g059498</name>
</gene>
<feature type="region of interest" description="Disordered" evidence="1">
    <location>
        <begin position="229"/>
        <end position="256"/>
    </location>
</feature>
<evidence type="ECO:0000313" key="2">
    <source>
        <dbReference type="EMBL" id="RYR25641.1"/>
    </source>
</evidence>
<evidence type="ECO:0000313" key="3">
    <source>
        <dbReference type="Proteomes" id="UP000289738"/>
    </source>
</evidence>
<sequence length="293" mass="32632">MCRTTEHNQHNLSGCVGLLLSWAYHHIPLLRMDGFETCQFPLVERWVEYRPDNARGESRLRHYRCTLNGIGILNVDWTLYTDPQLHGLVPLGIAKAEALMAIECLLICFTIVKWHKWAHIELFGQGNKNLVVGGVVLDDLPMHHPDAPDLYQPEDGDPPKVQPAAGGGRGRGWGRSRGKGRHGGRRGRQGDPEVARNRDSVSSPGHVVEDIGHTVRDLSGPFSGDYLSLRPPWLDPSDPGPNHQGHTPRSGPSAHLDIQFNLPFNTSDFGPQPDYEPMLDTQDMVDVTMDMPD</sequence>
<feature type="compositionally biased region" description="Basic and acidic residues" evidence="1">
    <location>
        <begin position="188"/>
        <end position="199"/>
    </location>
</feature>
<dbReference type="Proteomes" id="UP000289738">
    <property type="component" value="Chromosome B02"/>
</dbReference>
<organism evidence="2 3">
    <name type="scientific">Arachis hypogaea</name>
    <name type="common">Peanut</name>
    <dbReference type="NCBI Taxonomy" id="3818"/>
    <lineage>
        <taxon>Eukaryota</taxon>
        <taxon>Viridiplantae</taxon>
        <taxon>Streptophyta</taxon>
        <taxon>Embryophyta</taxon>
        <taxon>Tracheophyta</taxon>
        <taxon>Spermatophyta</taxon>
        <taxon>Magnoliopsida</taxon>
        <taxon>eudicotyledons</taxon>
        <taxon>Gunneridae</taxon>
        <taxon>Pentapetalae</taxon>
        <taxon>rosids</taxon>
        <taxon>fabids</taxon>
        <taxon>Fabales</taxon>
        <taxon>Fabaceae</taxon>
        <taxon>Papilionoideae</taxon>
        <taxon>50 kb inversion clade</taxon>
        <taxon>dalbergioids sensu lato</taxon>
        <taxon>Dalbergieae</taxon>
        <taxon>Pterocarpus clade</taxon>
        <taxon>Arachis</taxon>
    </lineage>
</organism>
<feature type="compositionally biased region" description="Basic residues" evidence="1">
    <location>
        <begin position="172"/>
        <end position="187"/>
    </location>
</feature>
<accession>A0A445AGT1</accession>
<dbReference type="AlphaFoldDB" id="A0A445AGT1"/>
<name>A0A445AGT1_ARAHY</name>